<feature type="domain" description="3-keto-alpha-glucoside-1,2-lyase/3-keto-2-hydroxy-glucal hydratase" evidence="1">
    <location>
        <begin position="34"/>
        <end position="208"/>
    </location>
</feature>
<dbReference type="EMBL" id="UINC01033926">
    <property type="protein sequence ID" value="SVB23964.1"/>
    <property type="molecule type" value="Genomic_DNA"/>
</dbReference>
<dbReference type="Gene3D" id="2.60.120.560">
    <property type="entry name" value="Exo-inulinase, domain 1"/>
    <property type="match status" value="1"/>
</dbReference>
<gene>
    <name evidence="2" type="ORF">METZ01_LOCUS176818</name>
</gene>
<dbReference type="Pfam" id="PF06439">
    <property type="entry name" value="3keto-disac_hyd"/>
    <property type="match status" value="1"/>
</dbReference>
<evidence type="ECO:0000313" key="2">
    <source>
        <dbReference type="EMBL" id="SVB23964.1"/>
    </source>
</evidence>
<organism evidence="2">
    <name type="scientific">marine metagenome</name>
    <dbReference type="NCBI Taxonomy" id="408172"/>
    <lineage>
        <taxon>unclassified sequences</taxon>
        <taxon>metagenomes</taxon>
        <taxon>ecological metagenomes</taxon>
    </lineage>
</organism>
<sequence length="211" mass="23610">MKKSFPIILLAFFSFATVVTAGDNALSKSEKADGWKLLFNGKDLTDWKVDKWNPDSISVKDGSIKCHGKPSMVYYTGKGKDMKDFHFKADVMTKPGSNGGIFFHTKYQDKGWPIGHEAQINQTQRDPVKTGSVYIVKKNLKAPAKDNEWFHYEIIVKGNRVETKVDGKTVVVYEEAKDVKGKRKLSRGTFGIQAHDPGSIVLVKNIKAKSL</sequence>
<reference evidence="2" key="1">
    <citation type="submission" date="2018-05" db="EMBL/GenBank/DDBJ databases">
        <authorList>
            <person name="Lanie J.A."/>
            <person name="Ng W.-L."/>
            <person name="Kazmierczak K.M."/>
            <person name="Andrzejewski T.M."/>
            <person name="Davidsen T.M."/>
            <person name="Wayne K.J."/>
            <person name="Tettelin H."/>
            <person name="Glass J.I."/>
            <person name="Rusch D."/>
            <person name="Podicherti R."/>
            <person name="Tsui H.-C.T."/>
            <person name="Winkler M.E."/>
        </authorList>
    </citation>
    <scope>NUCLEOTIDE SEQUENCE</scope>
</reference>
<accession>A0A382CDL7</accession>
<dbReference type="InterPro" id="IPR010496">
    <property type="entry name" value="AL/BT2_dom"/>
</dbReference>
<dbReference type="AlphaFoldDB" id="A0A382CDL7"/>
<proteinExistence type="predicted"/>
<protein>
    <recommendedName>
        <fullName evidence="1">3-keto-alpha-glucoside-1,2-lyase/3-keto-2-hydroxy-glucal hydratase domain-containing protein</fullName>
    </recommendedName>
</protein>
<dbReference type="GO" id="GO:0016787">
    <property type="term" value="F:hydrolase activity"/>
    <property type="evidence" value="ECO:0007669"/>
    <property type="project" value="InterPro"/>
</dbReference>
<evidence type="ECO:0000259" key="1">
    <source>
        <dbReference type="Pfam" id="PF06439"/>
    </source>
</evidence>
<name>A0A382CDL7_9ZZZZ</name>